<evidence type="ECO:0000256" key="1">
    <source>
        <dbReference type="SAM" id="Coils"/>
    </source>
</evidence>
<keyword evidence="1" id="KW-0175">Coiled coil</keyword>
<dbReference type="AlphaFoldDB" id="A0AA36GLX2"/>
<name>A0AA36GLX2_CYLNA</name>
<keyword evidence="3" id="KW-1185">Reference proteome</keyword>
<feature type="coiled-coil region" evidence="1">
    <location>
        <begin position="20"/>
        <end position="50"/>
    </location>
</feature>
<reference evidence="2" key="1">
    <citation type="submission" date="2023-07" db="EMBL/GenBank/DDBJ databases">
        <authorList>
            <consortium name="CYATHOMIX"/>
        </authorList>
    </citation>
    <scope>NUCLEOTIDE SEQUENCE</scope>
    <source>
        <strain evidence="2">N/A</strain>
    </source>
</reference>
<evidence type="ECO:0000313" key="2">
    <source>
        <dbReference type="EMBL" id="CAJ0594511.1"/>
    </source>
</evidence>
<proteinExistence type="predicted"/>
<organism evidence="2 3">
    <name type="scientific">Cylicocyclus nassatus</name>
    <name type="common">Nematode worm</name>
    <dbReference type="NCBI Taxonomy" id="53992"/>
    <lineage>
        <taxon>Eukaryota</taxon>
        <taxon>Metazoa</taxon>
        <taxon>Ecdysozoa</taxon>
        <taxon>Nematoda</taxon>
        <taxon>Chromadorea</taxon>
        <taxon>Rhabditida</taxon>
        <taxon>Rhabditina</taxon>
        <taxon>Rhabditomorpha</taxon>
        <taxon>Strongyloidea</taxon>
        <taxon>Strongylidae</taxon>
        <taxon>Cylicocyclus</taxon>
    </lineage>
</organism>
<dbReference type="Proteomes" id="UP001176961">
    <property type="component" value="Unassembled WGS sequence"/>
</dbReference>
<sequence>MSSIDVAGAVRNILGDSNLNSELSTALVSLASALDQLKKQQIQMKDQQDASTKELELVRRMSRTNWLLVINLPLPFGLSKGQALQRLFDNLNYSKPLFDSERDLLAAEILYVNKNGATCNMSFFVAQRHYDHIMGAEFQRKLVTSNQNVPRGMRN</sequence>
<accession>A0AA36GLX2</accession>
<evidence type="ECO:0000313" key="3">
    <source>
        <dbReference type="Proteomes" id="UP001176961"/>
    </source>
</evidence>
<comment type="caution">
    <text evidence="2">The sequence shown here is derived from an EMBL/GenBank/DDBJ whole genome shotgun (WGS) entry which is preliminary data.</text>
</comment>
<gene>
    <name evidence="2" type="ORF">CYNAS_LOCUS6494</name>
</gene>
<dbReference type="EMBL" id="CATQJL010000112">
    <property type="protein sequence ID" value="CAJ0594511.1"/>
    <property type="molecule type" value="Genomic_DNA"/>
</dbReference>
<protein>
    <submittedName>
        <fullName evidence="2">Uncharacterized protein</fullName>
    </submittedName>
</protein>